<keyword evidence="3" id="KW-1185">Reference proteome</keyword>
<proteinExistence type="predicted"/>
<organism evidence="2 3">
    <name type="scientific">Mesonia ostreae</name>
    <dbReference type="NCBI Taxonomy" id="861110"/>
    <lineage>
        <taxon>Bacteria</taxon>
        <taxon>Pseudomonadati</taxon>
        <taxon>Bacteroidota</taxon>
        <taxon>Flavobacteriia</taxon>
        <taxon>Flavobacteriales</taxon>
        <taxon>Flavobacteriaceae</taxon>
        <taxon>Mesonia</taxon>
    </lineage>
</organism>
<reference evidence="3" key="1">
    <citation type="submission" date="2023-07" db="EMBL/GenBank/DDBJ databases">
        <title>Isolating and identifying novel microbial strains from the Mariana Trench.</title>
        <authorList>
            <person name="Fu H."/>
        </authorList>
    </citation>
    <scope>NUCLEOTIDE SEQUENCE [LARGE SCALE GENOMIC DNA]</scope>
    <source>
        <strain evidence="3">T-y2</strain>
    </source>
</reference>
<evidence type="ECO:0000313" key="3">
    <source>
        <dbReference type="Proteomes" id="UP001182991"/>
    </source>
</evidence>
<dbReference type="RefSeq" id="WP_311402762.1">
    <property type="nucleotide sequence ID" value="NZ_JAVRBG010000021.1"/>
</dbReference>
<evidence type="ECO:0000256" key="1">
    <source>
        <dbReference type="SAM" id="SignalP"/>
    </source>
</evidence>
<feature type="chain" id="PRO_5047533414" evidence="1">
    <location>
        <begin position="21"/>
        <end position="238"/>
    </location>
</feature>
<keyword evidence="1" id="KW-0732">Signal</keyword>
<evidence type="ECO:0000313" key="2">
    <source>
        <dbReference type="EMBL" id="MDT0295835.1"/>
    </source>
</evidence>
<accession>A0ABU2KM85</accession>
<dbReference type="Proteomes" id="UP001182991">
    <property type="component" value="Unassembled WGS sequence"/>
</dbReference>
<dbReference type="EMBL" id="JAVRBG010000021">
    <property type="protein sequence ID" value="MDT0295835.1"/>
    <property type="molecule type" value="Genomic_DNA"/>
</dbReference>
<name>A0ABU2KM85_9FLAO</name>
<dbReference type="PROSITE" id="PS51257">
    <property type="entry name" value="PROKAR_LIPOPROTEIN"/>
    <property type="match status" value="1"/>
</dbReference>
<sequence>MKYSIYLLLIILLSSCSANKNIGQNSQTISGQGYYKPDPPLTKSLFDDKSATITEENIKKILDGNYSLSKDLRVSLVKLESTQSLRNYYWNDEEYLKSEQQYLDLFISNFGKSNRVKNVSKIPDLLISNNPTFTNIREAAVRTQSDIVVIYSINSDLYSKYKLFSKSDFKAFATTQLIILDVRTGLIPFSTIVTREFQSKRQDNELNDNEASNRIKNKAVLLTIEEITNRINSFLEDE</sequence>
<comment type="caution">
    <text evidence="2">The sequence shown here is derived from an EMBL/GenBank/DDBJ whole genome shotgun (WGS) entry which is preliminary data.</text>
</comment>
<protein>
    <submittedName>
        <fullName evidence="2">Uncharacterized protein</fullName>
    </submittedName>
</protein>
<feature type="signal peptide" evidence="1">
    <location>
        <begin position="1"/>
        <end position="20"/>
    </location>
</feature>
<gene>
    <name evidence="2" type="ORF">RLT85_14475</name>
</gene>